<comment type="caution">
    <text evidence="2">The sequence shown here is derived from an EMBL/GenBank/DDBJ whole genome shotgun (WGS) entry which is preliminary data.</text>
</comment>
<dbReference type="Gene3D" id="3.90.25.10">
    <property type="entry name" value="UDP-galactose 4-epimerase, domain 1"/>
    <property type="match status" value="1"/>
</dbReference>
<dbReference type="PRINTS" id="PR01713">
    <property type="entry name" value="NUCEPIMERASE"/>
</dbReference>
<proteinExistence type="predicted"/>
<dbReference type="InterPro" id="IPR036291">
    <property type="entry name" value="NAD(P)-bd_dom_sf"/>
</dbReference>
<evidence type="ECO:0000259" key="1">
    <source>
        <dbReference type="Pfam" id="PF16363"/>
    </source>
</evidence>
<reference evidence="2 3" key="1">
    <citation type="journal article" date="2012" name="J. Bacteriol.">
        <title>Draft genome sequence of Methanobacterium formicicum DSM 3637, an archaebacterium isolated from the methane producer amoeba Pelomyxa palustris.</title>
        <authorList>
            <person name="Gutierrez G."/>
        </authorList>
    </citation>
    <scope>NUCLEOTIDE SEQUENCE [LARGE SCALE GENOMIC DNA]</scope>
    <source>
        <strain evidence="3">DSM 3637 / PP1</strain>
    </source>
</reference>
<dbReference type="AlphaFoldDB" id="K2R487"/>
<dbReference type="PANTHER" id="PTHR43000">
    <property type="entry name" value="DTDP-D-GLUCOSE 4,6-DEHYDRATASE-RELATED"/>
    <property type="match status" value="1"/>
</dbReference>
<dbReference type="InterPro" id="IPR016040">
    <property type="entry name" value="NAD(P)-bd_dom"/>
</dbReference>
<accession>K2R487</accession>
<dbReference type="PATRIC" id="fig|1204725.3.peg.1217"/>
<evidence type="ECO:0000313" key="3">
    <source>
        <dbReference type="Proteomes" id="UP000007360"/>
    </source>
</evidence>
<dbReference type="EMBL" id="AMPO01000004">
    <property type="protein sequence ID" value="EKF86027.1"/>
    <property type="molecule type" value="Genomic_DNA"/>
</dbReference>
<dbReference type="Pfam" id="PF16363">
    <property type="entry name" value="GDP_Man_Dehyd"/>
    <property type="match status" value="1"/>
</dbReference>
<organism evidence="2 3">
    <name type="scientific">Methanobacterium formicicum (strain DSM 3637 / PP1)</name>
    <dbReference type="NCBI Taxonomy" id="1204725"/>
    <lineage>
        <taxon>Archaea</taxon>
        <taxon>Methanobacteriati</taxon>
        <taxon>Methanobacteriota</taxon>
        <taxon>Methanomada group</taxon>
        <taxon>Methanobacteria</taxon>
        <taxon>Methanobacteriales</taxon>
        <taxon>Methanobacteriaceae</taxon>
        <taxon>Methanobacterium</taxon>
    </lineage>
</organism>
<name>K2R487_METFP</name>
<gene>
    <name evidence="2" type="ORF">A994_06056</name>
</gene>
<dbReference type="OrthoDB" id="4907at2157"/>
<sequence>MKALVTGCAGFIGSNLSDYLLDLGYNVVGIDCFTDYYATKIKKSNIRYSLKQKNFRLIKKDILDFSEFPEVDYVFHLAAQAGVRASWGENFHIYTKNNIEATQKLLDFYKDIEIRKFVYSSSSSVYGDSNLPMNEKSLLKPVSPYGVSKLSAEHLTYLYWKNYNVPTVSLRYFTVYGPRQRPDMAINKFTKAILNKEEIKVYGDGSQTRDFTYVKDVIKANLMAAESEFAGEIFNIGGGNQISISELIEKLEEFTGEKAMINKLEKQKGDVRETLADIEKVHKLLKWSPKVRIDEGLLNYIEWVNKTSRIDK</sequence>
<dbReference type="RefSeq" id="WP_004030481.1">
    <property type="nucleotide sequence ID" value="NZ_AMPO01000004.1"/>
</dbReference>
<keyword evidence="3" id="KW-1185">Reference proteome</keyword>
<dbReference type="Proteomes" id="UP000007360">
    <property type="component" value="Unassembled WGS sequence"/>
</dbReference>
<feature type="domain" description="NAD(P)-binding" evidence="1">
    <location>
        <begin position="4"/>
        <end position="297"/>
    </location>
</feature>
<dbReference type="SUPFAM" id="SSF51735">
    <property type="entry name" value="NAD(P)-binding Rossmann-fold domains"/>
    <property type="match status" value="1"/>
</dbReference>
<evidence type="ECO:0000313" key="2">
    <source>
        <dbReference type="EMBL" id="EKF86027.1"/>
    </source>
</evidence>
<dbReference type="Gene3D" id="3.40.50.720">
    <property type="entry name" value="NAD(P)-binding Rossmann-like Domain"/>
    <property type="match status" value="1"/>
</dbReference>
<protein>
    <submittedName>
        <fullName evidence="2">UDP-glucose 4-epimerase</fullName>
    </submittedName>
</protein>